<dbReference type="Gene3D" id="2.30.180.10">
    <property type="entry name" value="FAS1 domain"/>
    <property type="match status" value="2"/>
</dbReference>
<dbReference type="PANTHER" id="PTHR10900">
    <property type="entry name" value="PERIOSTIN-RELATED"/>
    <property type="match status" value="1"/>
</dbReference>
<dbReference type="EMBL" id="JTDW01000001">
    <property type="protein sequence ID" value="KJD37235.1"/>
    <property type="molecule type" value="Genomic_DNA"/>
</dbReference>
<dbReference type="Pfam" id="PF02469">
    <property type="entry name" value="Fasciclin"/>
    <property type="match status" value="1"/>
</dbReference>
<sequence>MKIITNYQGLIFRRISAMQKKILFLFLLVLTIFSCRPDDAEYARPDNLVGTIYSQLEDMGMFNYYLQALDKTEYVEPLSRGGSWTVFAPTDEAFENFMSENGFASFDAIPDERIIDFVDNTIIIDGWNTTTLTYFRNRFYLGQSFRRRTQYQRPNRVFNTDTLQHLMNWDDLDPGEYIVNYSNGRLKTVNYFLDSYMETWGVEYSDYEFMFPGETFNEGGMKVFDANVSQANIVAENGIIYALDKVIEPQKNLYENLDAPEYNDKYSMFKKIVERFASLVLIGDQENEETGEIETVYQYRFSTGIENDLLPFNPFDENYATNIDGTLAQAWGLLVPTNEALTNYLNGNSILGQFYDSYDDMPLDVLGKFIKPNFFRDYYNIVPSSFGQSYDYGLGFVDFQEAHVVDKKFCSNGLFIGVNTVYTNDSFGTIMGPLLLDSEYSIMLKSIQDLGIDTALQSKGVRFSILGIKNDQFIDVADPNSATRRITVLTDPDLFDPTDLSVIYMEVTGDPVAANNRIYPDPAASSPSSADIAYVQTTLNDIVLNQIIDDEIDFNANTYYQTRSGEYVYTFNGNSAAGGEDIFLGESAQIDVDGIQETSNGYFYKMTSAINRPMHFTYGALLNSTTDFSMFLQVLESAEALITIVGSDDKLVNFLNLTRTFTLFAPNNAAVQQAIADGVIPDPDPTYLAGLDELGLATAQKELLDFASKHFLQQSVPTDGNTAGSFSSMYYSEIVDFAPVYDVFSVQSTTSSVTITNEETGDTVTTNGITNLLSKRVVIHEISDYIK</sequence>
<dbReference type="AlphaFoldDB" id="A0A0D7WDM0"/>
<gene>
    <name evidence="2" type="ORF">PW52_02035</name>
</gene>
<evidence type="ECO:0000313" key="3">
    <source>
        <dbReference type="Proteomes" id="UP000032578"/>
    </source>
</evidence>
<dbReference type="PANTHER" id="PTHR10900:SF77">
    <property type="entry name" value="FI19380P1"/>
    <property type="match status" value="1"/>
</dbReference>
<feature type="domain" description="FAS1" evidence="1">
    <location>
        <begin position="49"/>
        <end position="247"/>
    </location>
</feature>
<dbReference type="InterPro" id="IPR050904">
    <property type="entry name" value="Adhesion/Biosynth-related"/>
</dbReference>
<dbReference type="InterPro" id="IPR000782">
    <property type="entry name" value="FAS1_domain"/>
</dbReference>
<dbReference type="STRING" id="1435349.PW52_02035"/>
<dbReference type="PROSITE" id="PS50213">
    <property type="entry name" value="FAS1"/>
    <property type="match status" value="2"/>
</dbReference>
<evidence type="ECO:0000259" key="1">
    <source>
        <dbReference type="PROSITE" id="PS50213"/>
    </source>
</evidence>
<dbReference type="SUPFAM" id="SSF82153">
    <property type="entry name" value="FAS1 domain"/>
    <property type="match status" value="2"/>
</dbReference>
<dbReference type="RefSeq" id="WP_044631228.1">
    <property type="nucleotide sequence ID" value="NZ_JTDW01000001.1"/>
</dbReference>
<name>A0A0D7WDM0_9FLAO</name>
<dbReference type="Proteomes" id="UP000032578">
    <property type="component" value="Unassembled WGS sequence"/>
</dbReference>
<dbReference type="OrthoDB" id="659398at2"/>
<proteinExistence type="predicted"/>
<comment type="caution">
    <text evidence="2">The sequence shown here is derived from an EMBL/GenBank/DDBJ whole genome shotgun (WGS) entry which is preliminary data.</text>
</comment>
<keyword evidence="3" id="KW-1185">Reference proteome</keyword>
<dbReference type="InterPro" id="IPR036378">
    <property type="entry name" value="FAS1_dom_sf"/>
</dbReference>
<accession>A0A0D7WDM0</accession>
<dbReference type="PROSITE" id="PS51257">
    <property type="entry name" value="PROKAR_LIPOPROTEIN"/>
    <property type="match status" value="1"/>
</dbReference>
<dbReference type="PATRIC" id="fig|1435349.4.peg.425"/>
<organism evidence="2 3">
    <name type="scientific">Neotamlana sedimentorum</name>
    <dbReference type="NCBI Taxonomy" id="1435349"/>
    <lineage>
        <taxon>Bacteria</taxon>
        <taxon>Pseudomonadati</taxon>
        <taxon>Bacteroidota</taxon>
        <taxon>Flavobacteriia</taxon>
        <taxon>Flavobacteriales</taxon>
        <taxon>Flavobacteriaceae</taxon>
        <taxon>Neotamlana</taxon>
    </lineage>
</organism>
<reference evidence="2 3" key="1">
    <citation type="submission" date="2014-11" db="EMBL/GenBank/DDBJ databases">
        <title>Tamlana sedimentorum sp. nov., isolated from shallow sand sediments of the Sea of Japan.</title>
        <authorList>
            <person name="Romanenko L.A."/>
        </authorList>
    </citation>
    <scope>NUCLEOTIDE SEQUENCE [LARGE SCALE GENOMIC DNA]</scope>
    <source>
        <strain evidence="2 3">JCM 19808</strain>
    </source>
</reference>
<evidence type="ECO:0000313" key="2">
    <source>
        <dbReference type="EMBL" id="KJD37235.1"/>
    </source>
</evidence>
<protein>
    <recommendedName>
        <fullName evidence="1">FAS1 domain-containing protein</fullName>
    </recommendedName>
</protein>
<feature type="domain" description="FAS1" evidence="1">
    <location>
        <begin position="615"/>
        <end position="777"/>
    </location>
</feature>